<feature type="region of interest" description="Disordered" evidence="1">
    <location>
        <begin position="80"/>
        <end position="103"/>
    </location>
</feature>
<protein>
    <submittedName>
        <fullName evidence="2">Uncharacterized protein</fullName>
    </submittedName>
</protein>
<reference evidence="3" key="1">
    <citation type="journal article" date="2018" name="Nat. Microbiol.">
        <title>Leveraging single-cell genomics to expand the fungal tree of life.</title>
        <authorList>
            <person name="Ahrendt S.R."/>
            <person name="Quandt C.A."/>
            <person name="Ciobanu D."/>
            <person name="Clum A."/>
            <person name="Salamov A."/>
            <person name="Andreopoulos B."/>
            <person name="Cheng J.F."/>
            <person name="Woyke T."/>
            <person name="Pelin A."/>
            <person name="Henrissat B."/>
            <person name="Reynolds N.K."/>
            <person name="Benny G.L."/>
            <person name="Smith M.E."/>
            <person name="James T.Y."/>
            <person name="Grigoriev I.V."/>
        </authorList>
    </citation>
    <scope>NUCLEOTIDE SEQUENCE [LARGE SCALE GENOMIC DNA]</scope>
</reference>
<dbReference type="AlphaFoldDB" id="A0A4P9WDJ3"/>
<gene>
    <name evidence="2" type="ORF">BDK51DRAFT_37601</name>
</gene>
<proteinExistence type="predicted"/>
<name>A0A4P9WDJ3_9FUNG</name>
<evidence type="ECO:0000313" key="3">
    <source>
        <dbReference type="Proteomes" id="UP000269721"/>
    </source>
</evidence>
<evidence type="ECO:0000313" key="2">
    <source>
        <dbReference type="EMBL" id="RKO90769.1"/>
    </source>
</evidence>
<organism evidence="2 3">
    <name type="scientific">Blyttiomyces helicus</name>
    <dbReference type="NCBI Taxonomy" id="388810"/>
    <lineage>
        <taxon>Eukaryota</taxon>
        <taxon>Fungi</taxon>
        <taxon>Fungi incertae sedis</taxon>
        <taxon>Chytridiomycota</taxon>
        <taxon>Chytridiomycota incertae sedis</taxon>
        <taxon>Chytridiomycetes</taxon>
        <taxon>Chytridiomycetes incertae sedis</taxon>
        <taxon>Blyttiomyces</taxon>
    </lineage>
</organism>
<dbReference type="Proteomes" id="UP000269721">
    <property type="component" value="Unassembled WGS sequence"/>
</dbReference>
<dbReference type="EMBL" id="KZ995392">
    <property type="protein sequence ID" value="RKO90769.1"/>
    <property type="molecule type" value="Genomic_DNA"/>
</dbReference>
<keyword evidence="3" id="KW-1185">Reference proteome</keyword>
<accession>A0A4P9WDJ3</accession>
<evidence type="ECO:0000256" key="1">
    <source>
        <dbReference type="SAM" id="MobiDB-lite"/>
    </source>
</evidence>
<sequence length="103" mass="11631">MDYPAPVTTGTLLKDGVEISDHPFNGPSLKLDIFYALYRFAPITLEIALVGENGALVWRELRCKRSQTVSIFFRPFLPYSSQNRRPEADSDEPEVPQSKDSGR</sequence>